<keyword evidence="8 11" id="KW-0175">Coiled coil</keyword>
<dbReference type="SUPFAM" id="SSF46589">
    <property type="entry name" value="tRNA-binding arm"/>
    <property type="match status" value="1"/>
</dbReference>
<evidence type="ECO:0000256" key="5">
    <source>
        <dbReference type="ARBA" id="ARBA00022741"/>
    </source>
</evidence>
<keyword evidence="7 11" id="KW-0648">Protein biosynthesis</keyword>
<dbReference type="PROSITE" id="PS00178">
    <property type="entry name" value="AA_TRNA_LIGASE_I"/>
    <property type="match status" value="1"/>
</dbReference>
<dbReference type="GO" id="GO:0006438">
    <property type="term" value="P:valyl-tRNA aminoacylation"/>
    <property type="evidence" value="ECO:0007669"/>
    <property type="project" value="UniProtKB-UniRule"/>
</dbReference>
<evidence type="ECO:0000256" key="6">
    <source>
        <dbReference type="ARBA" id="ARBA00022840"/>
    </source>
</evidence>
<dbReference type="FunFam" id="3.40.50.620:FF:000032">
    <property type="entry name" value="Valine--tRNA ligase"/>
    <property type="match status" value="1"/>
</dbReference>
<evidence type="ECO:0000256" key="3">
    <source>
        <dbReference type="ARBA" id="ARBA00022490"/>
    </source>
</evidence>
<feature type="domain" description="Valyl-tRNA synthetase tRNA-binding arm" evidence="14">
    <location>
        <begin position="809"/>
        <end position="873"/>
    </location>
</feature>
<dbReference type="InterPro" id="IPR009008">
    <property type="entry name" value="Val/Leu/Ile-tRNA-synth_edit"/>
</dbReference>
<dbReference type="CDD" id="cd00817">
    <property type="entry name" value="ValRS_core"/>
    <property type="match status" value="1"/>
</dbReference>
<evidence type="ECO:0000256" key="2">
    <source>
        <dbReference type="ARBA" id="ARBA00011245"/>
    </source>
</evidence>
<dbReference type="HAMAP" id="MF_02004">
    <property type="entry name" value="Val_tRNA_synth_type1"/>
    <property type="match status" value="1"/>
</dbReference>
<reference evidence="15" key="1">
    <citation type="journal article" date="2020" name="mSystems">
        <title>Genome- and Community-Level Interaction Insights into Carbon Utilization and Element Cycling Functions of Hydrothermarchaeota in Hydrothermal Sediment.</title>
        <authorList>
            <person name="Zhou Z."/>
            <person name="Liu Y."/>
            <person name="Xu W."/>
            <person name="Pan J."/>
            <person name="Luo Z.H."/>
            <person name="Li M."/>
        </authorList>
    </citation>
    <scope>NUCLEOTIDE SEQUENCE [LARGE SCALE GENOMIC DNA]</scope>
    <source>
        <strain evidence="15">SpSt-906</strain>
    </source>
</reference>
<dbReference type="GO" id="GO:0004832">
    <property type="term" value="F:valine-tRNA ligase activity"/>
    <property type="evidence" value="ECO:0007669"/>
    <property type="project" value="UniProtKB-UniRule"/>
</dbReference>
<accession>A0A7C3UXI5</accession>
<dbReference type="InterPro" id="IPR014729">
    <property type="entry name" value="Rossmann-like_a/b/a_fold"/>
</dbReference>
<dbReference type="EC" id="6.1.1.9" evidence="11"/>
<proteinExistence type="inferred from homology"/>
<dbReference type="SUPFAM" id="SSF47323">
    <property type="entry name" value="Anticodon-binding domain of a subclass of class I aminoacyl-tRNA synthetases"/>
    <property type="match status" value="1"/>
</dbReference>
<comment type="subunit">
    <text evidence="2 11">Monomer.</text>
</comment>
<evidence type="ECO:0000256" key="9">
    <source>
        <dbReference type="ARBA" id="ARBA00023146"/>
    </source>
</evidence>
<dbReference type="InterPro" id="IPR002300">
    <property type="entry name" value="aa-tRNA-synth_Ia"/>
</dbReference>
<keyword evidence="6 11" id="KW-0067">ATP-binding</keyword>
<dbReference type="GO" id="GO:0005524">
    <property type="term" value="F:ATP binding"/>
    <property type="evidence" value="ECO:0007669"/>
    <property type="project" value="UniProtKB-UniRule"/>
</dbReference>
<evidence type="ECO:0000259" key="14">
    <source>
        <dbReference type="Pfam" id="PF10458"/>
    </source>
</evidence>
<dbReference type="PANTHER" id="PTHR11946">
    <property type="entry name" value="VALYL-TRNA SYNTHETASES"/>
    <property type="match status" value="1"/>
</dbReference>
<evidence type="ECO:0000313" key="15">
    <source>
        <dbReference type="EMBL" id="HGE99881.1"/>
    </source>
</evidence>
<dbReference type="PANTHER" id="PTHR11946:SF93">
    <property type="entry name" value="VALINE--TRNA LIGASE, CHLOROPLASTIC_MITOCHONDRIAL 2"/>
    <property type="match status" value="1"/>
</dbReference>
<comment type="caution">
    <text evidence="15">The sequence shown here is derived from an EMBL/GenBank/DDBJ whole genome shotgun (WGS) entry which is preliminary data.</text>
</comment>
<dbReference type="InterPro" id="IPR009080">
    <property type="entry name" value="tRNAsynth_Ia_anticodon-bd"/>
</dbReference>
<keyword evidence="3 11" id="KW-0963">Cytoplasm</keyword>
<comment type="subcellular location">
    <subcellularLocation>
        <location evidence="1 11">Cytoplasm</location>
    </subcellularLocation>
</comment>
<dbReference type="Gene3D" id="3.90.740.10">
    <property type="entry name" value="Valyl/Leucyl/Isoleucyl-tRNA synthetase, editing domain"/>
    <property type="match status" value="1"/>
</dbReference>
<evidence type="ECO:0000259" key="13">
    <source>
        <dbReference type="Pfam" id="PF08264"/>
    </source>
</evidence>
<sequence length="874" mass="102443">MAESAGFNKVYNPKDVEKRIYAFWEENRYYHAVISRKKKFTIAIPPPNITGSLHIGHALNNTLQDILIRKKKLEGFEVLWIPGTDHASIGTHNQIEKELRKEGKTRFDLGREKFLALCWKWKEQYEKKIISQLKALGCLCDWERLRFTLDEVCSKAVREAFVRYYEDGLIYRDYRIINWCPRCHTAISDLEVKTKELKSQLWYIKYPGLHSSDKGVVVATTRPETMLGDTAVAVNPDDFRYKGLVGEKVILPLMKREIPIIADSLVDKDFGTGAVKVTPAHDPVDFEIGKRHNLPFIKVIDEDAKITKEGGRYAGLSRELAREEVLKDLRNEGLLIKEEEYSLPLKVCARCETAIEPLLSLQWFLRMKGLAQPAIKVVKEKKVRFFPERWGKVYLDWMENIKDWCLSRQLWWGHRIPVFYCEECGEILVTRTDPKECSRCQSKRLKPDEDILDTWFSSALWPFSTLGWPEKTEDFLFFYPTDILITDPDIIFLWVARMVFSSLYLTKEIPFHTVYIHSTVLAQSGERMSRSKGIGVDPQILIERYGSDALRFTLTYLETGSQSFRFWEERVILGRNFANKIWNAARLLYPYLFQRRGEEGLKEGLTPIDEWIIQEFNKLLNDVNLYLTQYNFSSYAASLYEFFWHTFCDWYLEFAKKRLAEKDEVCLKTLSLVFKNYLKILHPVMPFITEEIWQKFQFGKSILEERWPEEIPLPFGKARELVYSLLDLIKGVRTIRSEMKINPKVSLTLLLNSSLTKKELIQFFQENIGHIRNLGGVKELSLVAERPPQSSSYSTREFEFYLPLGEVIDVEKEKKRMEKEIALLKNELAKISARLADENFRNKAKPEVKEKEEKRKEALTEKLQRLERNLSYLQ</sequence>
<dbReference type="Pfam" id="PF00133">
    <property type="entry name" value="tRNA-synt_1"/>
    <property type="match status" value="1"/>
</dbReference>
<comment type="similarity">
    <text evidence="11">Belongs to the class-I aminoacyl-tRNA synthetase family. ValS type 1 subfamily.</text>
</comment>
<dbReference type="GO" id="GO:0002161">
    <property type="term" value="F:aminoacyl-tRNA deacylase activity"/>
    <property type="evidence" value="ECO:0007669"/>
    <property type="project" value="InterPro"/>
</dbReference>
<dbReference type="PRINTS" id="PR00986">
    <property type="entry name" value="TRNASYNTHVAL"/>
</dbReference>
<dbReference type="InterPro" id="IPR010978">
    <property type="entry name" value="tRNA-bd_arm"/>
</dbReference>
<dbReference type="InterPro" id="IPR013155">
    <property type="entry name" value="M/V/L/I-tRNA-synth_anticd-bd"/>
</dbReference>
<comment type="caution">
    <text evidence="11">Lacks conserved residue(s) required for the propagation of feature annotation.</text>
</comment>
<dbReference type="SUPFAM" id="SSF50677">
    <property type="entry name" value="ValRS/IleRS/LeuRS editing domain"/>
    <property type="match status" value="1"/>
</dbReference>
<dbReference type="SUPFAM" id="SSF52374">
    <property type="entry name" value="Nucleotidylyl transferase"/>
    <property type="match status" value="1"/>
</dbReference>
<evidence type="ECO:0000256" key="4">
    <source>
        <dbReference type="ARBA" id="ARBA00022598"/>
    </source>
</evidence>
<dbReference type="Gene3D" id="1.10.730.10">
    <property type="entry name" value="Isoleucyl-tRNA Synthetase, Domain 1"/>
    <property type="match status" value="1"/>
</dbReference>
<dbReference type="Pfam" id="PF10458">
    <property type="entry name" value="Val_tRNA-synt_C"/>
    <property type="match status" value="1"/>
</dbReference>
<evidence type="ECO:0000256" key="10">
    <source>
        <dbReference type="ARBA" id="ARBA00047552"/>
    </source>
</evidence>
<name>A0A7C3UXI5_UNCW3</name>
<dbReference type="Pfam" id="PF08264">
    <property type="entry name" value="Anticodon_1"/>
    <property type="match status" value="1"/>
</dbReference>
<dbReference type="InterPro" id="IPR037118">
    <property type="entry name" value="Val-tRNA_synth_C_sf"/>
</dbReference>
<evidence type="ECO:0000259" key="12">
    <source>
        <dbReference type="Pfam" id="PF00133"/>
    </source>
</evidence>
<protein>
    <recommendedName>
        <fullName evidence="11">Valine--tRNA ligase</fullName>
        <ecNumber evidence="11">6.1.1.9</ecNumber>
    </recommendedName>
    <alternativeName>
        <fullName evidence="11">Valyl-tRNA synthetase</fullName>
        <shortName evidence="11">ValRS</shortName>
    </alternativeName>
</protein>
<keyword evidence="9 11" id="KW-0030">Aminoacyl-tRNA synthetase</keyword>
<feature type="domain" description="Aminoacyl-tRNA synthetase class Ia" evidence="12">
    <location>
        <begin position="20"/>
        <end position="560"/>
    </location>
</feature>
<keyword evidence="5 11" id="KW-0547">Nucleotide-binding</keyword>
<dbReference type="Gene3D" id="3.40.50.620">
    <property type="entry name" value="HUPs"/>
    <property type="match status" value="2"/>
</dbReference>
<feature type="coiled-coil region" evidence="11">
    <location>
        <begin position="807"/>
        <end position="869"/>
    </location>
</feature>
<comment type="domain">
    <text evidence="11">ValRS has two distinct active sites: one for aminoacylation and one for editing. The misactivated threonine is translocated from the active site to the editing site.</text>
</comment>
<feature type="domain" description="Methionyl/Valyl/Leucyl/Isoleucyl-tRNA synthetase anticodon-binding" evidence="13">
    <location>
        <begin position="609"/>
        <end position="747"/>
    </location>
</feature>
<dbReference type="NCBIfam" id="TIGR00422">
    <property type="entry name" value="valS"/>
    <property type="match status" value="1"/>
</dbReference>
<evidence type="ECO:0000256" key="7">
    <source>
        <dbReference type="ARBA" id="ARBA00022917"/>
    </source>
</evidence>
<dbReference type="InterPro" id="IPR001412">
    <property type="entry name" value="aa-tRNA-synth_I_CS"/>
</dbReference>
<dbReference type="EMBL" id="DTMQ01000044">
    <property type="protein sequence ID" value="HGE99881.1"/>
    <property type="molecule type" value="Genomic_DNA"/>
</dbReference>
<comment type="domain">
    <text evidence="11">The C-terminal coiled-coil domain is crucial for aminoacylation activity.</text>
</comment>
<feature type="short sequence motif" description="'HIGH' region" evidence="11">
    <location>
        <begin position="47"/>
        <end position="57"/>
    </location>
</feature>
<dbReference type="FunFam" id="3.90.740.10:FF:000005">
    <property type="entry name" value="Valine--tRNA ligase, mitochondrial"/>
    <property type="match status" value="1"/>
</dbReference>
<comment type="function">
    <text evidence="11">Catalyzes the attachment of valine to tRNA(Val). As ValRS can inadvertently accommodate and process structurally similar amino acids such as threonine, to avoid such errors, it has a 'posttransfer' editing activity that hydrolyzes mischarged Thr-tRNA(Val) in a tRNA-dependent manner.</text>
</comment>
<evidence type="ECO:0000256" key="11">
    <source>
        <dbReference type="HAMAP-Rule" id="MF_02004"/>
    </source>
</evidence>
<organism evidence="15">
    <name type="scientific">candidate division WOR-3 bacterium</name>
    <dbReference type="NCBI Taxonomy" id="2052148"/>
    <lineage>
        <taxon>Bacteria</taxon>
        <taxon>Bacteria division WOR-3</taxon>
    </lineage>
</organism>
<dbReference type="AlphaFoldDB" id="A0A7C3UXI5"/>
<dbReference type="InterPro" id="IPR033705">
    <property type="entry name" value="Anticodon_Ia_Val"/>
</dbReference>
<dbReference type="GO" id="GO:0005829">
    <property type="term" value="C:cytosol"/>
    <property type="evidence" value="ECO:0007669"/>
    <property type="project" value="TreeGrafter"/>
</dbReference>
<dbReference type="InterPro" id="IPR019499">
    <property type="entry name" value="Val-tRNA_synth_tRNA-bd"/>
</dbReference>
<comment type="catalytic activity">
    <reaction evidence="10 11">
        <text>tRNA(Val) + L-valine + ATP = L-valyl-tRNA(Val) + AMP + diphosphate</text>
        <dbReference type="Rhea" id="RHEA:10704"/>
        <dbReference type="Rhea" id="RHEA-COMP:9672"/>
        <dbReference type="Rhea" id="RHEA-COMP:9708"/>
        <dbReference type="ChEBI" id="CHEBI:30616"/>
        <dbReference type="ChEBI" id="CHEBI:33019"/>
        <dbReference type="ChEBI" id="CHEBI:57762"/>
        <dbReference type="ChEBI" id="CHEBI:78442"/>
        <dbReference type="ChEBI" id="CHEBI:78537"/>
        <dbReference type="ChEBI" id="CHEBI:456215"/>
        <dbReference type="EC" id="6.1.1.9"/>
    </reaction>
</comment>
<gene>
    <name evidence="11" type="primary">valS</name>
    <name evidence="15" type="ORF">ENX07_07445</name>
</gene>
<evidence type="ECO:0000256" key="8">
    <source>
        <dbReference type="ARBA" id="ARBA00023054"/>
    </source>
</evidence>
<dbReference type="NCBIfam" id="NF004349">
    <property type="entry name" value="PRK05729.1"/>
    <property type="match status" value="1"/>
</dbReference>
<dbReference type="InterPro" id="IPR002303">
    <property type="entry name" value="Valyl-tRNA_ligase"/>
</dbReference>
<keyword evidence="4 11" id="KW-0436">Ligase</keyword>
<dbReference type="CDD" id="cd07962">
    <property type="entry name" value="Anticodon_Ia_Val"/>
    <property type="match status" value="1"/>
</dbReference>
<evidence type="ECO:0000256" key="1">
    <source>
        <dbReference type="ARBA" id="ARBA00004496"/>
    </source>
</evidence>
<dbReference type="Gene3D" id="1.10.287.380">
    <property type="entry name" value="Valyl-tRNA synthetase, C-terminal domain"/>
    <property type="match status" value="1"/>
</dbReference>